<gene>
    <name evidence="2" type="ORF">METBISCDRAFT_23245</name>
</gene>
<dbReference type="OrthoDB" id="5427633at2759"/>
<dbReference type="CDD" id="cd21790">
    <property type="entry name" value="Rad21_Rec8_M_ScRec8p-like"/>
    <property type="match status" value="1"/>
</dbReference>
<keyword evidence="3" id="KW-1185">Reference proteome</keyword>
<accession>A0A4P9ZCH2</accession>
<protein>
    <recommendedName>
        <fullName evidence="1">Rad21/Rec8-like protein N-terminal domain-containing protein</fullName>
    </recommendedName>
</protein>
<evidence type="ECO:0000259" key="1">
    <source>
        <dbReference type="Pfam" id="PF04825"/>
    </source>
</evidence>
<proteinExistence type="predicted"/>
<reference evidence="3" key="1">
    <citation type="journal article" date="2018" name="Nat. Microbiol.">
        <title>Leveraging single-cell genomics to expand the fungal tree of life.</title>
        <authorList>
            <person name="Ahrendt S.R."/>
            <person name="Quandt C.A."/>
            <person name="Ciobanu D."/>
            <person name="Clum A."/>
            <person name="Salamov A."/>
            <person name="Andreopoulos B."/>
            <person name="Cheng J.F."/>
            <person name="Woyke T."/>
            <person name="Pelin A."/>
            <person name="Henrissat B."/>
            <person name="Reynolds N.K."/>
            <person name="Benny G.L."/>
            <person name="Smith M.E."/>
            <person name="James T.Y."/>
            <person name="Grigoriev I.V."/>
        </authorList>
    </citation>
    <scope>NUCLEOTIDE SEQUENCE [LARGE SCALE GENOMIC DNA]</scope>
    <source>
        <strain evidence="3">Baker2002</strain>
    </source>
</reference>
<evidence type="ECO:0000313" key="3">
    <source>
        <dbReference type="Proteomes" id="UP000268321"/>
    </source>
</evidence>
<dbReference type="EMBL" id="ML004457">
    <property type="protein sequence ID" value="RKP30513.1"/>
    <property type="molecule type" value="Genomic_DNA"/>
</dbReference>
<evidence type="ECO:0000313" key="2">
    <source>
        <dbReference type="EMBL" id="RKP30513.1"/>
    </source>
</evidence>
<dbReference type="Proteomes" id="UP000268321">
    <property type="component" value="Unassembled WGS sequence"/>
</dbReference>
<feature type="domain" description="Rad21/Rec8-like protein N-terminal" evidence="1">
    <location>
        <begin position="5"/>
        <end position="87"/>
    </location>
</feature>
<dbReference type="InterPro" id="IPR006910">
    <property type="entry name" value="Rad21_Rec8_N"/>
</dbReference>
<organism evidence="2 3">
    <name type="scientific">Metschnikowia bicuspidata</name>
    <dbReference type="NCBI Taxonomy" id="27322"/>
    <lineage>
        <taxon>Eukaryota</taxon>
        <taxon>Fungi</taxon>
        <taxon>Dikarya</taxon>
        <taxon>Ascomycota</taxon>
        <taxon>Saccharomycotina</taxon>
        <taxon>Pichiomycetes</taxon>
        <taxon>Metschnikowiaceae</taxon>
        <taxon>Metschnikowia</taxon>
    </lineage>
</organism>
<name>A0A4P9ZCH2_9ASCO</name>
<dbReference type="Pfam" id="PF04825">
    <property type="entry name" value="Rad21_Rec8_N"/>
    <property type="match status" value="1"/>
</dbReference>
<sequence length="495" mass="54639">MDPVVLQREPGMAQAWLMATVGPKVHKRQLRKSVVEVCIPRVCDALQSGGPVLLRVSSSILYGLSLLYKQKVGFMATDLSIVFDRICGHASGNLFLAPNALTLYEEQSSRKRASQLRDDPAFDLETDFVLTWKKEETADLALNALLIQQVDQQLTQPAHPGENEPDNLVDGRAMANLSYAFDKNGNLLDTAGGQDQLLLDFLGDLNFDDDLNATAAVVEDLSETVNTISVSNDLTSATTLRLNEASVTQQIIPKPRKRQKLRIDTETTSNNTIRAVRRVTIRSSSESDGSSSSYSIGELIGSISANQPQFVNLCYRLSLGSQLTQNIAFEALPLAQRHPDLSNIESFLKEIDEVERGRDAMTARPSLSFVEEMLQRLDDDMDAELDLDLELSPLNEESFESVEKDTDFASKLQSFEQFLRDKASTLSADAEPEDITFESLIPSLQNMFEEPVSQKLAAQSFAYLLELATRGIVTLKTPPNGDKSGNPADIKVSFL</sequence>
<dbReference type="AlphaFoldDB" id="A0A4P9ZCH2"/>